<evidence type="ECO:0000313" key="1">
    <source>
        <dbReference type="EMBL" id="UYP18698.1"/>
    </source>
</evidence>
<keyword evidence="2" id="KW-1185">Reference proteome</keyword>
<protein>
    <submittedName>
        <fullName evidence="1">NmrA family NAD(P)-binding protein</fullName>
    </submittedName>
</protein>
<proteinExistence type="predicted"/>
<evidence type="ECO:0000313" key="2">
    <source>
        <dbReference type="Proteomes" id="UP001156484"/>
    </source>
</evidence>
<organism evidence="1 2">
    <name type="scientific">Rhodococcus sacchari</name>
    <dbReference type="NCBI Taxonomy" id="2962047"/>
    <lineage>
        <taxon>Bacteria</taxon>
        <taxon>Bacillati</taxon>
        <taxon>Actinomycetota</taxon>
        <taxon>Actinomycetes</taxon>
        <taxon>Mycobacteriales</taxon>
        <taxon>Nocardiaceae</taxon>
        <taxon>Rhodococcus</taxon>
    </lineage>
</organism>
<sequence length="293" mass="31001">MSTTAELSRGTDLAVIGAAGKTGTAVVAALETAGTPPVRRVVHTARRTGDRAVDLETGAGLAEALSGCSGVYFIGPNMHPDEPALFARFLRAATEAGVDHVVYHSVAWPYTPAMPHHLDKARCEDLLHTAERVRWTVLQPCAYAENFAAVLDGTTDLLEVPYDPDAPFSFVALSDVADVAARVLIEGADVHHGATYELGGPEAIGVRQLGTATGRPVAVRQVSFAEWERRHGAMLSAGTRARLRAMFDFYDRHGFVAGSTTLTALLGREPTRITDLAPRIPGPTPAGGVGRGT</sequence>
<dbReference type="EMBL" id="CP107551">
    <property type="protein sequence ID" value="UYP18698.1"/>
    <property type="molecule type" value="Genomic_DNA"/>
</dbReference>
<reference evidence="1" key="1">
    <citation type="submission" date="2022-10" db="EMBL/GenBank/DDBJ databases">
        <title>Rhodococcus ferula Z13 complete genome.</title>
        <authorList>
            <person name="Long X."/>
            <person name="Zang M."/>
        </authorList>
    </citation>
    <scope>NUCLEOTIDE SEQUENCE</scope>
    <source>
        <strain evidence="1">Z13</strain>
    </source>
</reference>
<accession>A0ACD4DF82</accession>
<gene>
    <name evidence="1" type="ORF">OED52_19005</name>
</gene>
<name>A0ACD4DF82_9NOCA</name>
<dbReference type="Proteomes" id="UP001156484">
    <property type="component" value="Chromosome"/>
</dbReference>